<dbReference type="InterPro" id="IPR029030">
    <property type="entry name" value="Caspase-like_dom_sf"/>
</dbReference>
<dbReference type="AlphaFoldDB" id="A0A444JD08"/>
<dbReference type="Gene3D" id="3.40.50.1460">
    <property type="match status" value="1"/>
</dbReference>
<feature type="non-terminal residue" evidence="2">
    <location>
        <position position="154"/>
    </location>
</feature>
<organism evidence="2 3">
    <name type="scientific">Candidatus Electrothrix marina</name>
    <dbReference type="NCBI Taxonomy" id="1859130"/>
    <lineage>
        <taxon>Bacteria</taxon>
        <taxon>Pseudomonadati</taxon>
        <taxon>Thermodesulfobacteriota</taxon>
        <taxon>Desulfobulbia</taxon>
        <taxon>Desulfobulbales</taxon>
        <taxon>Desulfobulbaceae</taxon>
        <taxon>Candidatus Electrothrix</taxon>
    </lineage>
</organism>
<sequence length="154" mass="17345">MPGRFLYILFVLSVAVPVQASSPYGRFHALVIGNQNYKYLTPLKTPLADAEAVAEVLQNRYGFEVELVLDGDRKEIMRAFSTLRKTMTSEKDNLLIYYAGHGYLDRLSGVGYWQPVDAEQDNDIDWIPTSRVTNLLKVIQARHALIVADSCYSG</sequence>
<dbReference type="InterPro" id="IPR001309">
    <property type="entry name" value="Pept_C14_p20"/>
</dbReference>
<dbReference type="Proteomes" id="UP000288892">
    <property type="component" value="Unassembled WGS sequence"/>
</dbReference>
<dbReference type="PROSITE" id="PS50208">
    <property type="entry name" value="CASPASE_P20"/>
    <property type="match status" value="1"/>
</dbReference>
<evidence type="ECO:0000313" key="2">
    <source>
        <dbReference type="EMBL" id="RWX50962.1"/>
    </source>
</evidence>
<proteinExistence type="predicted"/>
<accession>A0A444JD08</accession>
<dbReference type="SUPFAM" id="SSF52129">
    <property type="entry name" value="Caspase-like"/>
    <property type="match status" value="1"/>
</dbReference>
<gene>
    <name evidence="2" type="ORF">VU01_12414</name>
</gene>
<dbReference type="InterPro" id="IPR052039">
    <property type="entry name" value="Caspase-related_regulators"/>
</dbReference>
<dbReference type="InterPro" id="IPR011600">
    <property type="entry name" value="Pept_C14_caspase"/>
</dbReference>
<keyword evidence="3" id="KW-1185">Reference proteome</keyword>
<evidence type="ECO:0000259" key="1">
    <source>
        <dbReference type="PROSITE" id="PS50208"/>
    </source>
</evidence>
<dbReference type="GO" id="GO:0004197">
    <property type="term" value="F:cysteine-type endopeptidase activity"/>
    <property type="evidence" value="ECO:0007669"/>
    <property type="project" value="InterPro"/>
</dbReference>
<dbReference type="Pfam" id="PF00656">
    <property type="entry name" value="Peptidase_C14"/>
    <property type="match status" value="1"/>
</dbReference>
<feature type="domain" description="Caspase family p20" evidence="1">
    <location>
        <begin position="29"/>
        <end position="154"/>
    </location>
</feature>
<dbReference type="PANTHER" id="PTHR22576:SF37">
    <property type="entry name" value="MUCOSA-ASSOCIATED LYMPHOID TISSUE LYMPHOMA TRANSLOCATION PROTEIN 1"/>
    <property type="match status" value="1"/>
</dbReference>
<evidence type="ECO:0000313" key="3">
    <source>
        <dbReference type="Proteomes" id="UP000288892"/>
    </source>
</evidence>
<comment type="caution">
    <text evidence="2">The sequence shown here is derived from an EMBL/GenBank/DDBJ whole genome shotgun (WGS) entry which is preliminary data.</text>
</comment>
<reference evidence="2 3" key="1">
    <citation type="submission" date="2017-01" db="EMBL/GenBank/DDBJ databases">
        <title>The cable genome- insights into the physiology and evolution of filamentous bacteria capable of sulfide oxidation via long distance electron transfer.</title>
        <authorList>
            <person name="Schreiber L."/>
            <person name="Bjerg J.T."/>
            <person name="Boggild A."/>
            <person name="Van De Vossenberg J."/>
            <person name="Meysman F."/>
            <person name="Nielsen L.P."/>
            <person name="Schramm A."/>
            <person name="Kjeldsen K.U."/>
        </authorList>
    </citation>
    <scope>NUCLEOTIDE SEQUENCE [LARGE SCALE GENOMIC DNA]</scope>
    <source>
        <strain evidence="2">A5</strain>
    </source>
</reference>
<name>A0A444JD08_9BACT</name>
<dbReference type="PANTHER" id="PTHR22576">
    <property type="entry name" value="MUCOSA ASSOCIATED LYMPHOID TISSUE LYMPHOMA TRANSLOCATION PROTEIN 1/PARACASPASE"/>
    <property type="match status" value="1"/>
</dbReference>
<protein>
    <submittedName>
        <fullName evidence="2">Caspase domain-containing protein</fullName>
    </submittedName>
</protein>
<dbReference type="EMBL" id="MTKS01000241">
    <property type="protein sequence ID" value="RWX50962.1"/>
    <property type="molecule type" value="Genomic_DNA"/>
</dbReference>
<dbReference type="GO" id="GO:0006508">
    <property type="term" value="P:proteolysis"/>
    <property type="evidence" value="ECO:0007669"/>
    <property type="project" value="InterPro"/>
</dbReference>